<keyword evidence="1" id="KW-0812">Transmembrane</keyword>
<evidence type="ECO:0000256" key="1">
    <source>
        <dbReference type="SAM" id="Phobius"/>
    </source>
</evidence>
<dbReference type="OrthoDB" id="2110416at2759"/>
<evidence type="ECO:0000313" key="3">
    <source>
        <dbReference type="Proteomes" id="UP000269721"/>
    </source>
</evidence>
<dbReference type="Proteomes" id="UP000269721">
    <property type="component" value="Unassembled WGS sequence"/>
</dbReference>
<accession>A0A4P9W8X3</accession>
<keyword evidence="1" id="KW-0472">Membrane</keyword>
<protein>
    <recommendedName>
        <fullName evidence="4">Cache domain-containing protein</fullName>
    </recommendedName>
</protein>
<dbReference type="EMBL" id="KZ997338">
    <property type="protein sequence ID" value="RKO87548.1"/>
    <property type="molecule type" value="Genomic_DNA"/>
</dbReference>
<keyword evidence="1" id="KW-1133">Transmembrane helix</keyword>
<keyword evidence="3" id="KW-1185">Reference proteome</keyword>
<dbReference type="AlphaFoldDB" id="A0A4P9W8X3"/>
<feature type="transmembrane region" description="Helical" evidence="1">
    <location>
        <begin position="389"/>
        <end position="411"/>
    </location>
</feature>
<sequence length="500" mass="54801">MAENDDIEGQVPVPSSALRFKVPLLVVFAGLVIVLAVTVTVVVSYLFYSNSNDTLDTITATLRGIAMQEVVTQINDMVKTQSQIVEVIANQGEIGNYLYSVPWQEPADWWGNARNYMMQLYTSNNNNREVLSTGVWRNNTDVLMFAETLSPIYKDISTINSTTGAKVFVTAPVVYSFANGSQFIEINHTGINYFGEVGVMKYPFDNFTDPYILAPALATSTGEGVWGSILYLAKVEEYALTLFNKPLYTSVPGEPPYLIHYISLTLRLLGVFLSGVTVTPNNVLAIMESTGQLLATNTNLSDYQSSNGARYYAASSPNPVVSAMGTFLTTLPPSDLLGNITTSFTANGSDYFLSTQYISDPNGLSWVLTLTIPKTDLWGSLDSTRKQAILVATCVSVGIIAASIIATYFVTRPLKILGINMEQATTFDFRCLEVDKSVRQTSLFLEIEKMETDFYTMLEEFADGVQTSHQLHTGGYMRSKTTDAAIPSSTQETTSSASSR</sequence>
<name>A0A4P9W8X3_9FUNG</name>
<evidence type="ECO:0008006" key="4">
    <source>
        <dbReference type="Google" id="ProtNLM"/>
    </source>
</evidence>
<proteinExistence type="predicted"/>
<organism evidence="2 3">
    <name type="scientific">Blyttiomyces helicus</name>
    <dbReference type="NCBI Taxonomy" id="388810"/>
    <lineage>
        <taxon>Eukaryota</taxon>
        <taxon>Fungi</taxon>
        <taxon>Fungi incertae sedis</taxon>
        <taxon>Chytridiomycota</taxon>
        <taxon>Chytridiomycota incertae sedis</taxon>
        <taxon>Chytridiomycetes</taxon>
        <taxon>Chytridiomycetes incertae sedis</taxon>
        <taxon>Blyttiomyces</taxon>
    </lineage>
</organism>
<feature type="transmembrane region" description="Helical" evidence="1">
    <location>
        <begin position="24"/>
        <end position="48"/>
    </location>
</feature>
<reference evidence="3" key="1">
    <citation type="journal article" date="2018" name="Nat. Microbiol.">
        <title>Leveraging single-cell genomics to expand the fungal tree of life.</title>
        <authorList>
            <person name="Ahrendt S.R."/>
            <person name="Quandt C.A."/>
            <person name="Ciobanu D."/>
            <person name="Clum A."/>
            <person name="Salamov A."/>
            <person name="Andreopoulos B."/>
            <person name="Cheng J.F."/>
            <person name="Woyke T."/>
            <person name="Pelin A."/>
            <person name="Henrissat B."/>
            <person name="Reynolds N.K."/>
            <person name="Benny G.L."/>
            <person name="Smith M.E."/>
            <person name="James T.Y."/>
            <person name="Grigoriev I.V."/>
        </authorList>
    </citation>
    <scope>NUCLEOTIDE SEQUENCE [LARGE SCALE GENOMIC DNA]</scope>
</reference>
<gene>
    <name evidence="2" type="ORF">BDK51DRAFT_28647</name>
</gene>
<evidence type="ECO:0000313" key="2">
    <source>
        <dbReference type="EMBL" id="RKO87548.1"/>
    </source>
</evidence>